<dbReference type="AlphaFoldDB" id="A0A0K0D3R9"/>
<feature type="compositionally biased region" description="Low complexity" evidence="2">
    <location>
        <begin position="60"/>
        <end position="73"/>
    </location>
</feature>
<evidence type="ECO:0000313" key="3">
    <source>
        <dbReference type="Proteomes" id="UP000035642"/>
    </source>
</evidence>
<sequence length="176" mass="20736">MHYLGEGAFSSALYSTTRLIERSRSRTRERRQAMRSQRSASNYYRLTSQYPAPQRAREYSTPPSREYSRPPSRSGSFISFMEYSGSKNGELSRNASRSSIHDSALALSRSRYTRNFCSKKEKRNKNSVLRYEYNQLSNKLNQAMRQMDLLRFNSYSNIRSSSQPRTSVYTHFYPYY</sequence>
<feature type="coiled-coil region" evidence="1">
    <location>
        <begin position="126"/>
        <end position="153"/>
    </location>
</feature>
<protein>
    <submittedName>
        <fullName evidence="4">Uncharacterized protein</fullName>
    </submittedName>
</protein>
<dbReference type="WBParaSite" id="ACAC_0000471401-mRNA-1">
    <property type="protein sequence ID" value="ACAC_0000471401-mRNA-1"/>
    <property type="gene ID" value="ACAC_0000471401"/>
</dbReference>
<name>A0A0K0D3R9_ANGCA</name>
<reference evidence="4" key="2">
    <citation type="submission" date="2017-02" db="UniProtKB">
        <authorList>
            <consortium name="WormBaseParasite"/>
        </authorList>
    </citation>
    <scope>IDENTIFICATION</scope>
</reference>
<feature type="region of interest" description="Disordered" evidence="2">
    <location>
        <begin position="20"/>
        <end position="73"/>
    </location>
</feature>
<accession>A0A0K0D3R9</accession>
<feature type="compositionally biased region" description="Polar residues" evidence="2">
    <location>
        <begin position="42"/>
        <end position="51"/>
    </location>
</feature>
<evidence type="ECO:0000313" key="4">
    <source>
        <dbReference type="WBParaSite" id="ACAC_0000471401-mRNA-1"/>
    </source>
</evidence>
<evidence type="ECO:0000256" key="1">
    <source>
        <dbReference type="SAM" id="Coils"/>
    </source>
</evidence>
<keyword evidence="3" id="KW-1185">Reference proteome</keyword>
<dbReference type="Proteomes" id="UP000035642">
    <property type="component" value="Unassembled WGS sequence"/>
</dbReference>
<keyword evidence="1" id="KW-0175">Coiled coil</keyword>
<organism evidence="3 4">
    <name type="scientific">Angiostrongylus cantonensis</name>
    <name type="common">Rat lungworm</name>
    <dbReference type="NCBI Taxonomy" id="6313"/>
    <lineage>
        <taxon>Eukaryota</taxon>
        <taxon>Metazoa</taxon>
        <taxon>Ecdysozoa</taxon>
        <taxon>Nematoda</taxon>
        <taxon>Chromadorea</taxon>
        <taxon>Rhabditida</taxon>
        <taxon>Rhabditina</taxon>
        <taxon>Rhabditomorpha</taxon>
        <taxon>Strongyloidea</taxon>
        <taxon>Metastrongylidae</taxon>
        <taxon>Angiostrongylus</taxon>
    </lineage>
</organism>
<evidence type="ECO:0000256" key="2">
    <source>
        <dbReference type="SAM" id="MobiDB-lite"/>
    </source>
</evidence>
<feature type="compositionally biased region" description="Basic and acidic residues" evidence="2">
    <location>
        <begin position="20"/>
        <end position="32"/>
    </location>
</feature>
<proteinExistence type="predicted"/>
<dbReference type="STRING" id="6313.A0A0K0D3R9"/>
<reference evidence="3" key="1">
    <citation type="submission" date="2012-09" db="EMBL/GenBank/DDBJ databases">
        <authorList>
            <person name="Martin A.A."/>
        </authorList>
    </citation>
    <scope>NUCLEOTIDE SEQUENCE</scope>
</reference>